<dbReference type="Pfam" id="PF00001">
    <property type="entry name" value="7tm_1"/>
    <property type="match status" value="1"/>
</dbReference>
<evidence type="ECO:0000256" key="4">
    <source>
        <dbReference type="ARBA" id="ARBA00023136"/>
    </source>
</evidence>
<evidence type="ECO:0000313" key="7">
    <source>
        <dbReference type="Proteomes" id="UP000008143"/>
    </source>
</evidence>
<feature type="transmembrane region" description="Helical" evidence="5">
    <location>
        <begin position="258"/>
        <end position="279"/>
    </location>
</feature>
<dbReference type="PANTHER" id="PTHR26451">
    <property type="entry name" value="G_PROTEIN_RECEP_F1_2 DOMAIN-CONTAINING PROTEIN"/>
    <property type="match status" value="1"/>
</dbReference>
<keyword evidence="7" id="KW-1185">Reference proteome</keyword>
<feature type="domain" description="G-protein coupled receptors family 1 profile" evidence="6">
    <location>
        <begin position="40"/>
        <end position="284"/>
    </location>
</feature>
<feature type="transmembrane region" description="Helical" evidence="5">
    <location>
        <begin position="26"/>
        <end position="48"/>
    </location>
</feature>
<evidence type="ECO:0000313" key="9">
    <source>
        <dbReference type="Xenbase" id="XB-GENE-29082759"/>
    </source>
</evidence>
<keyword evidence="2 5" id="KW-0812">Transmembrane</keyword>
<dbReference type="FunFam" id="1.20.1070.10:FF:000096">
    <property type="entry name" value="Odorant receptor 131-2"/>
    <property type="match status" value="1"/>
</dbReference>
<dbReference type="GO" id="GO:0050911">
    <property type="term" value="P:detection of chemical stimulus involved in sensory perception of smell"/>
    <property type="evidence" value="ECO:0000318"/>
    <property type="project" value="GO_Central"/>
</dbReference>
<dbReference type="GO" id="GO:0005549">
    <property type="term" value="F:odorant binding"/>
    <property type="evidence" value="ECO:0000318"/>
    <property type="project" value="GO_Central"/>
</dbReference>
<evidence type="ECO:0000259" key="6">
    <source>
        <dbReference type="PROSITE" id="PS50262"/>
    </source>
</evidence>
<dbReference type="InterPro" id="IPR017452">
    <property type="entry name" value="GPCR_Rhodpsn_7TM"/>
</dbReference>
<protein>
    <submittedName>
        <fullName evidence="8">Odorant receptor 131-2</fullName>
    </submittedName>
</protein>
<dbReference type="AlphaFoldDB" id="A0A8J0QVY6"/>
<dbReference type="InterPro" id="IPR000276">
    <property type="entry name" value="GPCR_Rhodpsn"/>
</dbReference>
<keyword evidence="8" id="KW-0675">Receptor</keyword>
<dbReference type="AGR" id="Xenbase:XB-GENE-29082759"/>
<dbReference type="Gene3D" id="1.20.1070.10">
    <property type="entry name" value="Rhodopsin 7-helix transmembrane proteins"/>
    <property type="match status" value="1"/>
</dbReference>
<dbReference type="GO" id="GO:0004930">
    <property type="term" value="F:G protein-coupled receptor activity"/>
    <property type="evidence" value="ECO:0007669"/>
    <property type="project" value="InterPro"/>
</dbReference>
<feature type="transmembrane region" description="Helical" evidence="5">
    <location>
        <begin position="141"/>
        <end position="165"/>
    </location>
</feature>
<dbReference type="GO" id="GO:0004984">
    <property type="term" value="F:olfactory receptor activity"/>
    <property type="evidence" value="ECO:0000318"/>
    <property type="project" value="GO_Central"/>
</dbReference>
<reference evidence="8" key="1">
    <citation type="submission" date="2025-08" db="UniProtKB">
        <authorList>
            <consortium name="RefSeq"/>
        </authorList>
    </citation>
    <scope>IDENTIFICATION</scope>
    <source>
        <strain evidence="8">Nigerian</strain>
        <tissue evidence="8">Liver and blood</tissue>
    </source>
</reference>
<keyword evidence="3 5" id="KW-1133">Transmembrane helix</keyword>
<feature type="transmembrane region" description="Helical" evidence="5">
    <location>
        <begin position="234"/>
        <end position="252"/>
    </location>
</feature>
<evidence type="ECO:0000313" key="8">
    <source>
        <dbReference type="RefSeq" id="XP_002942453.2"/>
    </source>
</evidence>
<dbReference type="CDD" id="cd00637">
    <property type="entry name" value="7tm_classA_rhodopsin-like"/>
    <property type="match status" value="1"/>
</dbReference>
<name>A0A8J0QVY6_XENTR</name>
<dbReference type="PANTHER" id="PTHR26451:SF984">
    <property type="entry name" value="ODORANT RECEPTOR 131-2"/>
    <property type="match status" value="1"/>
</dbReference>
<feature type="transmembrane region" description="Helical" evidence="5">
    <location>
        <begin position="60"/>
        <end position="82"/>
    </location>
</feature>
<keyword evidence="4 5" id="KW-0472">Membrane</keyword>
<organism evidence="7 8">
    <name type="scientific">Xenopus tropicalis</name>
    <name type="common">Western clawed frog</name>
    <name type="synonym">Silurana tropicalis</name>
    <dbReference type="NCBI Taxonomy" id="8364"/>
    <lineage>
        <taxon>Eukaryota</taxon>
        <taxon>Metazoa</taxon>
        <taxon>Chordata</taxon>
        <taxon>Craniata</taxon>
        <taxon>Vertebrata</taxon>
        <taxon>Euteleostomi</taxon>
        <taxon>Amphibia</taxon>
        <taxon>Batrachia</taxon>
        <taxon>Anura</taxon>
        <taxon>Pipoidea</taxon>
        <taxon>Pipidae</taxon>
        <taxon>Xenopodinae</taxon>
        <taxon>Xenopus</taxon>
        <taxon>Silurana</taxon>
    </lineage>
</organism>
<feature type="transmembrane region" description="Helical" evidence="5">
    <location>
        <begin position="189"/>
        <end position="213"/>
    </location>
</feature>
<comment type="subcellular location">
    <subcellularLocation>
        <location evidence="1">Membrane</location>
    </subcellularLocation>
</comment>
<sequence>MANGTDLLAQFSITNSKTGEIVRMTALLVMLVTFCIFLYFALLLLSVIFATPHVREQSRYVLFAHMIINDTVSLFISVFQFVAAMYSIPIPTVICWVMIIFGKVSFLVTPGNLAVMSLERYVAICHPLRHAEFCTCQRTNAAILVLWGIGLVPVALEFIIMGYLIGKSVLSVNAICYWLAPEVNRVQTIIRLITDSVSFTSVGLVIFYTYIRVLLVARRMTSGKSTASKAGKTVLLHGFQLLLCMSSFTSTITETYLIAYFAFIRITNFLVLFFLPKIISPLVYGMREEVFSKYVKKRLCPPRGRQLFKKRKVFSMNGISRS</sequence>
<dbReference type="Proteomes" id="UP000008143">
    <property type="component" value="Chromosome 2"/>
</dbReference>
<evidence type="ECO:0000256" key="1">
    <source>
        <dbReference type="ARBA" id="ARBA00004370"/>
    </source>
</evidence>
<gene>
    <name evidence="8 9" type="primary">LOC100495609</name>
</gene>
<dbReference type="Xenbase" id="XB-GENE-29082759">
    <property type="gene designation" value="LOC100495609"/>
</dbReference>
<dbReference type="OMA" id="HMIINDT"/>
<dbReference type="SUPFAM" id="SSF81321">
    <property type="entry name" value="Family A G protein-coupled receptor-like"/>
    <property type="match status" value="1"/>
</dbReference>
<dbReference type="GO" id="GO:0016020">
    <property type="term" value="C:membrane"/>
    <property type="evidence" value="ECO:0000318"/>
    <property type="project" value="GO_Central"/>
</dbReference>
<proteinExistence type="predicted"/>
<dbReference type="GeneID" id="100495609"/>
<evidence type="ECO:0000256" key="2">
    <source>
        <dbReference type="ARBA" id="ARBA00022692"/>
    </source>
</evidence>
<evidence type="ECO:0000256" key="5">
    <source>
        <dbReference type="SAM" id="Phobius"/>
    </source>
</evidence>
<evidence type="ECO:0000256" key="3">
    <source>
        <dbReference type="ARBA" id="ARBA00022989"/>
    </source>
</evidence>
<dbReference type="OrthoDB" id="8856247at2759"/>
<accession>A0A8J0QVY6</accession>
<feature type="transmembrane region" description="Helical" evidence="5">
    <location>
        <begin position="88"/>
        <end position="108"/>
    </location>
</feature>
<dbReference type="PROSITE" id="PS50262">
    <property type="entry name" value="G_PROTEIN_RECEP_F1_2"/>
    <property type="match status" value="1"/>
</dbReference>
<dbReference type="RefSeq" id="XP_002942453.2">
    <property type="nucleotide sequence ID" value="XM_002942407.5"/>
</dbReference>
<dbReference type="KEGG" id="xtr:100495609"/>
<dbReference type="InterPro" id="IPR052921">
    <property type="entry name" value="GPCR1_Superfamily_Member"/>
</dbReference>